<evidence type="ECO:0000256" key="8">
    <source>
        <dbReference type="ARBA" id="ARBA00023136"/>
    </source>
</evidence>
<keyword evidence="4 10" id="KW-0812">Transmembrane</keyword>
<dbReference type="InterPro" id="IPR002550">
    <property type="entry name" value="CNNM"/>
</dbReference>
<dbReference type="EMBL" id="CP101989">
    <property type="protein sequence ID" value="UUI66038.1"/>
    <property type="molecule type" value="Genomic_DNA"/>
</dbReference>
<gene>
    <name evidence="15" type="ORF">NP075_04720</name>
</gene>
<dbReference type="Gene3D" id="3.30.465.10">
    <property type="match status" value="1"/>
</dbReference>
<feature type="domain" description="CBS" evidence="13">
    <location>
        <begin position="218"/>
        <end position="277"/>
    </location>
</feature>
<evidence type="ECO:0000256" key="1">
    <source>
        <dbReference type="ARBA" id="ARBA00004651"/>
    </source>
</evidence>
<sequence length="491" mass="51634">MTVDTWADIGLVLLFVLIGGVFAGTELALVSLRESQLGQLEKQGPRGARVAAVARNPNRFLAAVQIGVTVAGFFSAAFGASTLASALAPVFESLGMAPGTAEGVALVVLTLLIAYLSLVLGELVPKRIAMQQAARVSLWVGPPLDRFAALMTPVVWLLSKSTNGVVRLLGFDPAATSDQISDEELRDLVRTHPDLPEDERRLIDDIFDAGDRSLVEVMRPRADVAFLPADAPIAQAAQLVGTLPYSRYPVTGEDFDDVVGFVHVRDLLAPVARAVREADADPDAHGRAGVVEAIVEVAATTVGEVTRPIVSLPGTNAVLPTLSAMRRTGAHIALVVDEYGGTDGIVTLEDLLEELVGDIVDEYDPVPVRLAGNADVDAGLTLEDFADRTGVELPEGPYETVAGYVLARLGRIPQPGEVVDVVVPEDEDGGDRSPVRLRVLTVDRRRITRVRVERVPSASGAGGSAQVAPPLGVDGAGDDDAEAPGGADAER</sequence>
<dbReference type="Gene3D" id="3.10.580.10">
    <property type="entry name" value="CBS-domain"/>
    <property type="match status" value="1"/>
</dbReference>
<name>A0ABY5KCB5_9CELL</name>
<feature type="transmembrane region" description="Helical" evidence="12">
    <location>
        <begin position="104"/>
        <end position="124"/>
    </location>
</feature>
<dbReference type="PROSITE" id="PS51846">
    <property type="entry name" value="CNNM"/>
    <property type="match status" value="1"/>
</dbReference>
<evidence type="ECO:0000313" key="15">
    <source>
        <dbReference type="EMBL" id="UUI66038.1"/>
    </source>
</evidence>
<dbReference type="InterPro" id="IPR005170">
    <property type="entry name" value="Transptr-assoc_dom"/>
</dbReference>
<evidence type="ECO:0000256" key="2">
    <source>
        <dbReference type="ARBA" id="ARBA00006337"/>
    </source>
</evidence>
<dbReference type="PROSITE" id="PS51371">
    <property type="entry name" value="CBS"/>
    <property type="match status" value="2"/>
</dbReference>
<evidence type="ECO:0000256" key="9">
    <source>
        <dbReference type="PROSITE-ProRule" id="PRU00703"/>
    </source>
</evidence>
<dbReference type="InterPro" id="IPR036318">
    <property type="entry name" value="FAD-bd_PCMH-like_sf"/>
</dbReference>
<evidence type="ECO:0000256" key="5">
    <source>
        <dbReference type="ARBA" id="ARBA00022737"/>
    </source>
</evidence>
<dbReference type="Proteomes" id="UP001317322">
    <property type="component" value="Chromosome"/>
</dbReference>
<evidence type="ECO:0000256" key="12">
    <source>
        <dbReference type="SAM" id="Phobius"/>
    </source>
</evidence>
<comment type="subcellular location">
    <subcellularLocation>
        <location evidence="1">Cell membrane</location>
        <topology evidence="1">Multi-pass membrane protein</topology>
    </subcellularLocation>
</comment>
<evidence type="ECO:0000259" key="13">
    <source>
        <dbReference type="PROSITE" id="PS51371"/>
    </source>
</evidence>
<proteinExistence type="inferred from homology"/>
<evidence type="ECO:0000256" key="6">
    <source>
        <dbReference type="ARBA" id="ARBA00022989"/>
    </source>
</evidence>
<dbReference type="PANTHER" id="PTHR43099">
    <property type="entry name" value="UPF0053 PROTEIN YRKA"/>
    <property type="match status" value="1"/>
</dbReference>
<evidence type="ECO:0000256" key="4">
    <source>
        <dbReference type="ARBA" id="ARBA00022692"/>
    </source>
</evidence>
<feature type="domain" description="CNNM transmembrane" evidence="14">
    <location>
        <begin position="1"/>
        <end position="204"/>
    </location>
</feature>
<evidence type="ECO:0000313" key="16">
    <source>
        <dbReference type="Proteomes" id="UP001317322"/>
    </source>
</evidence>
<keyword evidence="5" id="KW-0677">Repeat</keyword>
<keyword evidence="8 10" id="KW-0472">Membrane</keyword>
<comment type="similarity">
    <text evidence="2">Belongs to the UPF0053 family.</text>
</comment>
<keyword evidence="16" id="KW-1185">Reference proteome</keyword>
<evidence type="ECO:0000256" key="10">
    <source>
        <dbReference type="PROSITE-ProRule" id="PRU01193"/>
    </source>
</evidence>
<dbReference type="RefSeq" id="WP_227564156.1">
    <property type="nucleotide sequence ID" value="NZ_CP101989.1"/>
</dbReference>
<dbReference type="SMART" id="SM00116">
    <property type="entry name" value="CBS"/>
    <property type="match status" value="2"/>
</dbReference>
<feature type="transmembrane region" description="Helical" evidence="12">
    <location>
        <begin position="12"/>
        <end position="32"/>
    </location>
</feature>
<dbReference type="Pfam" id="PF03471">
    <property type="entry name" value="CorC_HlyC"/>
    <property type="match status" value="1"/>
</dbReference>
<keyword evidence="6 10" id="KW-1133">Transmembrane helix</keyword>
<evidence type="ECO:0000259" key="14">
    <source>
        <dbReference type="PROSITE" id="PS51846"/>
    </source>
</evidence>
<evidence type="ECO:0000256" key="11">
    <source>
        <dbReference type="SAM" id="MobiDB-lite"/>
    </source>
</evidence>
<dbReference type="SUPFAM" id="SSF56176">
    <property type="entry name" value="FAD-binding/transporter-associated domain-like"/>
    <property type="match status" value="1"/>
</dbReference>
<dbReference type="CDD" id="cd04590">
    <property type="entry name" value="CBS_pair_CorC_HlyC_assoc"/>
    <property type="match status" value="1"/>
</dbReference>
<organism evidence="15 16">
    <name type="scientific">Cellulomonas wangsupingiae</name>
    <dbReference type="NCBI Taxonomy" id="2968085"/>
    <lineage>
        <taxon>Bacteria</taxon>
        <taxon>Bacillati</taxon>
        <taxon>Actinomycetota</taxon>
        <taxon>Actinomycetes</taxon>
        <taxon>Micrococcales</taxon>
        <taxon>Cellulomonadaceae</taxon>
        <taxon>Cellulomonas</taxon>
    </lineage>
</organism>
<feature type="region of interest" description="Disordered" evidence="11">
    <location>
        <begin position="454"/>
        <end position="491"/>
    </location>
</feature>
<evidence type="ECO:0000256" key="7">
    <source>
        <dbReference type="ARBA" id="ARBA00023122"/>
    </source>
</evidence>
<dbReference type="InterPro" id="IPR000644">
    <property type="entry name" value="CBS_dom"/>
</dbReference>
<dbReference type="InterPro" id="IPR044751">
    <property type="entry name" value="Ion_transp-like_CBS"/>
</dbReference>
<reference evidence="15 16" key="1">
    <citation type="submission" date="2022-07" db="EMBL/GenBank/DDBJ databases">
        <title>Novel species in genus cellulomonas.</title>
        <authorList>
            <person name="Ye L."/>
        </authorList>
    </citation>
    <scope>NUCLEOTIDE SEQUENCE [LARGE SCALE GENOMIC DNA]</scope>
    <source>
        <strain evidence="16">zg-Y908</strain>
    </source>
</reference>
<keyword evidence="7 9" id="KW-0129">CBS domain</keyword>
<dbReference type="SMART" id="SM01091">
    <property type="entry name" value="CorC_HlyC"/>
    <property type="match status" value="1"/>
</dbReference>
<dbReference type="InterPro" id="IPR016169">
    <property type="entry name" value="FAD-bd_PCMH_sub2"/>
</dbReference>
<dbReference type="SUPFAM" id="SSF54631">
    <property type="entry name" value="CBS-domain pair"/>
    <property type="match status" value="1"/>
</dbReference>
<dbReference type="Pfam" id="PF00571">
    <property type="entry name" value="CBS"/>
    <property type="match status" value="2"/>
</dbReference>
<protein>
    <submittedName>
        <fullName evidence="15">Hemolysin family protein</fullName>
    </submittedName>
</protein>
<feature type="transmembrane region" description="Helical" evidence="12">
    <location>
        <begin position="60"/>
        <end position="84"/>
    </location>
</feature>
<keyword evidence="3" id="KW-1003">Cell membrane</keyword>
<dbReference type="Pfam" id="PF01595">
    <property type="entry name" value="CNNM"/>
    <property type="match status" value="1"/>
</dbReference>
<dbReference type="InterPro" id="IPR046342">
    <property type="entry name" value="CBS_dom_sf"/>
</dbReference>
<dbReference type="PANTHER" id="PTHR43099:SF5">
    <property type="entry name" value="HLYC_CORC FAMILY TRANSPORTER"/>
    <property type="match status" value="1"/>
</dbReference>
<dbReference type="InterPro" id="IPR051676">
    <property type="entry name" value="UPF0053_domain"/>
</dbReference>
<accession>A0ABY5KCB5</accession>
<feature type="domain" description="CBS" evidence="13">
    <location>
        <begin position="305"/>
        <end position="362"/>
    </location>
</feature>
<evidence type="ECO:0000256" key="3">
    <source>
        <dbReference type="ARBA" id="ARBA00022475"/>
    </source>
</evidence>